<dbReference type="InterPro" id="IPR001810">
    <property type="entry name" value="F-box_dom"/>
</dbReference>
<proteinExistence type="predicted"/>
<evidence type="ECO:0000259" key="1">
    <source>
        <dbReference type="PROSITE" id="PS50181"/>
    </source>
</evidence>
<dbReference type="OrthoDB" id="812961at2759"/>
<sequence>MWQSPKAGARESERGAILMEKWAAKKKKRKKNKEPENQFQRLPDDVVLNIFDKLSDIQCLCRCFVVSKRFSFLIPHVQTVSIGSKTWNSKYDLKIVPWESKYDHGGTLPLGNLSENLITNLVFRPLREIRNRSRFPTSPRDVSGVMFLARLTNVRALNIELPSNFSGDKDSVSKWGAKFTPNLDSVTFLYASSLSKMMESEQQREESESVEHGITNGERHRRVFIAIDCIKDAVLWLGILFFVSENPLSHFPMLHSVTITDSKKKGAKLCLSGEKLAECRNTFSISRMHSLSNMGRSWTLENMRVGCVPILQLPVSEYVMKGVTVVNYKMFADDDYEVYKAMVDAFVEEKDVFSEAVVQIQEKQKDCMTNVLF</sequence>
<organism evidence="2 3">
    <name type="scientific">Rhododendron simsii</name>
    <name type="common">Sims's rhododendron</name>
    <dbReference type="NCBI Taxonomy" id="118357"/>
    <lineage>
        <taxon>Eukaryota</taxon>
        <taxon>Viridiplantae</taxon>
        <taxon>Streptophyta</taxon>
        <taxon>Embryophyta</taxon>
        <taxon>Tracheophyta</taxon>
        <taxon>Spermatophyta</taxon>
        <taxon>Magnoliopsida</taxon>
        <taxon>eudicotyledons</taxon>
        <taxon>Gunneridae</taxon>
        <taxon>Pentapetalae</taxon>
        <taxon>asterids</taxon>
        <taxon>Ericales</taxon>
        <taxon>Ericaceae</taxon>
        <taxon>Ericoideae</taxon>
        <taxon>Rhodoreae</taxon>
        <taxon>Rhododendron</taxon>
    </lineage>
</organism>
<dbReference type="Gene3D" id="1.20.1280.50">
    <property type="match status" value="1"/>
</dbReference>
<feature type="domain" description="F-box" evidence="1">
    <location>
        <begin position="36"/>
        <end position="90"/>
    </location>
</feature>
<accession>A0A834FYV0</accession>
<dbReference type="EMBL" id="WJXA01000013">
    <property type="protein sequence ID" value="KAF7119511.1"/>
    <property type="molecule type" value="Genomic_DNA"/>
</dbReference>
<protein>
    <recommendedName>
        <fullName evidence="1">F-box domain-containing protein</fullName>
    </recommendedName>
</protein>
<dbReference type="Proteomes" id="UP000626092">
    <property type="component" value="Unassembled WGS sequence"/>
</dbReference>
<keyword evidence="3" id="KW-1185">Reference proteome</keyword>
<comment type="caution">
    <text evidence="2">The sequence shown here is derived from an EMBL/GenBank/DDBJ whole genome shotgun (WGS) entry which is preliminary data.</text>
</comment>
<gene>
    <name evidence="2" type="ORF">RHSIM_Rhsim13G0214600</name>
</gene>
<dbReference type="InterPro" id="IPR036047">
    <property type="entry name" value="F-box-like_dom_sf"/>
</dbReference>
<dbReference type="Pfam" id="PF12937">
    <property type="entry name" value="F-box-like"/>
    <property type="match status" value="1"/>
</dbReference>
<dbReference type="AlphaFoldDB" id="A0A834FYV0"/>
<dbReference type="SUPFAM" id="SSF81383">
    <property type="entry name" value="F-box domain"/>
    <property type="match status" value="1"/>
</dbReference>
<dbReference type="PROSITE" id="PS50181">
    <property type="entry name" value="FBOX"/>
    <property type="match status" value="1"/>
</dbReference>
<name>A0A834FYV0_RHOSS</name>
<dbReference type="InterPro" id="IPR044809">
    <property type="entry name" value="AUF1-like"/>
</dbReference>
<evidence type="ECO:0000313" key="3">
    <source>
        <dbReference type="Proteomes" id="UP000626092"/>
    </source>
</evidence>
<dbReference type="PANTHER" id="PTHR31215">
    <property type="entry name" value="OS05G0510400 PROTEIN-RELATED"/>
    <property type="match status" value="1"/>
</dbReference>
<reference evidence="2" key="1">
    <citation type="submission" date="2019-11" db="EMBL/GenBank/DDBJ databases">
        <authorList>
            <person name="Liu Y."/>
            <person name="Hou J."/>
            <person name="Li T.-Q."/>
            <person name="Guan C.-H."/>
            <person name="Wu X."/>
            <person name="Wu H.-Z."/>
            <person name="Ling F."/>
            <person name="Zhang R."/>
            <person name="Shi X.-G."/>
            <person name="Ren J.-P."/>
            <person name="Chen E.-F."/>
            <person name="Sun J.-M."/>
        </authorList>
    </citation>
    <scope>NUCLEOTIDE SEQUENCE</scope>
    <source>
        <strain evidence="2">Adult_tree_wgs_1</strain>
        <tissue evidence="2">Leaves</tissue>
    </source>
</reference>
<evidence type="ECO:0000313" key="2">
    <source>
        <dbReference type="EMBL" id="KAF7119511.1"/>
    </source>
</evidence>